<feature type="region of interest" description="Disordered" evidence="1">
    <location>
        <begin position="167"/>
        <end position="212"/>
    </location>
</feature>
<protein>
    <recommendedName>
        <fullName evidence="2">INO80 complex subunit B-like conserved region domain-containing protein</fullName>
    </recommendedName>
</protein>
<feature type="compositionally biased region" description="Basic and acidic residues" evidence="1">
    <location>
        <begin position="176"/>
        <end position="201"/>
    </location>
</feature>
<dbReference type="CDD" id="cd23021">
    <property type="entry name" value="zf-HIT_IN80B"/>
    <property type="match status" value="1"/>
</dbReference>
<dbReference type="GO" id="GO:0031011">
    <property type="term" value="C:Ino80 complex"/>
    <property type="evidence" value="ECO:0007669"/>
    <property type="project" value="InterPro"/>
</dbReference>
<dbReference type="PANTHER" id="PTHR21561:SF12">
    <property type="entry name" value="INO80 COMPLEX SUBUNIT B"/>
    <property type="match status" value="1"/>
</dbReference>
<dbReference type="GO" id="GO:0006338">
    <property type="term" value="P:chromatin remodeling"/>
    <property type="evidence" value="ECO:0007669"/>
    <property type="project" value="InterPro"/>
</dbReference>
<evidence type="ECO:0000259" key="2">
    <source>
        <dbReference type="SMART" id="SM01406"/>
    </source>
</evidence>
<name>A0A9Q0BLE3_9MUSC</name>
<feature type="compositionally biased region" description="Polar residues" evidence="1">
    <location>
        <begin position="11"/>
        <end position="40"/>
    </location>
</feature>
<gene>
    <name evidence="3" type="ORF">M5D96_010660</name>
</gene>
<feature type="region of interest" description="Disordered" evidence="1">
    <location>
        <begin position="1"/>
        <end position="51"/>
    </location>
</feature>
<dbReference type="InterPro" id="IPR007529">
    <property type="entry name" value="Znf_HIT"/>
</dbReference>
<dbReference type="PANTHER" id="PTHR21561">
    <property type="entry name" value="INO80 COMPLEX SUBUNIT B"/>
    <property type="match status" value="1"/>
</dbReference>
<dbReference type="Proteomes" id="UP001059596">
    <property type="component" value="Unassembled WGS sequence"/>
</dbReference>
<dbReference type="InterPro" id="IPR006880">
    <property type="entry name" value="INO80B_C"/>
</dbReference>
<dbReference type="SMART" id="SM01406">
    <property type="entry name" value="PAPA-1"/>
    <property type="match status" value="1"/>
</dbReference>
<proteinExistence type="predicted"/>
<comment type="caution">
    <text evidence="3">The sequence shown here is derived from an EMBL/GenBank/DDBJ whole genome shotgun (WGS) entry which is preliminary data.</text>
</comment>
<reference evidence="3" key="1">
    <citation type="journal article" date="2023" name="Genome Biol. Evol.">
        <title>Long-read-based Genome Assembly of Drosophila gunungcola Reveals Fewer Chemosensory Genes in Flower-breeding Species.</title>
        <authorList>
            <person name="Negi A."/>
            <person name="Liao B.Y."/>
            <person name="Yeh S.D."/>
        </authorList>
    </citation>
    <scope>NUCLEOTIDE SEQUENCE</scope>
    <source>
        <strain evidence="3">Sukarami</strain>
    </source>
</reference>
<keyword evidence="4" id="KW-1185">Reference proteome</keyword>
<dbReference type="InterPro" id="IPR029523">
    <property type="entry name" value="INO80B/Ies2"/>
</dbReference>
<accession>A0A9Q0BLE3</accession>
<sequence>MGKEDHRLSLSKRQQPPQHHNFSINGESPHIQSFSNSVPSMGQHDSPKVQTSNVNILKFPYIRTRNTFTKKTADVATSPNSVTRKVKRRRNSETSSDEERWLNAIETGKLDDVDEEMKKMKDPKLMTARQRAMYDTDTNGFVEELISLPSGYKEKEKPQTAEEIHRAVLKSQKRKQQADERREKDKKKTMERLLKKQESNKQRLLTRNKHSQKSSYPKITYISAINGNYIVVPPGHEFLLKAQLPLTPPRSQLCSVSGCGNRKAYNCSTTKLPLCSLTCYRKNISHSFNQ</sequence>
<dbReference type="EMBL" id="JAMKOV010000018">
    <property type="protein sequence ID" value="KAI8036502.1"/>
    <property type="molecule type" value="Genomic_DNA"/>
</dbReference>
<feature type="domain" description="INO80 complex subunit B-like conserved region" evidence="2">
    <location>
        <begin position="162"/>
        <end position="236"/>
    </location>
</feature>
<evidence type="ECO:0000313" key="3">
    <source>
        <dbReference type="EMBL" id="KAI8036502.1"/>
    </source>
</evidence>
<evidence type="ECO:0000256" key="1">
    <source>
        <dbReference type="SAM" id="MobiDB-lite"/>
    </source>
</evidence>
<dbReference type="Pfam" id="PF04438">
    <property type="entry name" value="zf-HIT"/>
    <property type="match status" value="1"/>
</dbReference>
<dbReference type="OrthoDB" id="2021186at2759"/>
<dbReference type="Pfam" id="PF04795">
    <property type="entry name" value="PAPA-1"/>
    <property type="match status" value="1"/>
</dbReference>
<evidence type="ECO:0000313" key="4">
    <source>
        <dbReference type="Proteomes" id="UP001059596"/>
    </source>
</evidence>
<dbReference type="AlphaFoldDB" id="A0A9Q0BLE3"/>
<organism evidence="3 4">
    <name type="scientific">Drosophila gunungcola</name>
    <name type="common">fruit fly</name>
    <dbReference type="NCBI Taxonomy" id="103775"/>
    <lineage>
        <taxon>Eukaryota</taxon>
        <taxon>Metazoa</taxon>
        <taxon>Ecdysozoa</taxon>
        <taxon>Arthropoda</taxon>
        <taxon>Hexapoda</taxon>
        <taxon>Insecta</taxon>
        <taxon>Pterygota</taxon>
        <taxon>Neoptera</taxon>
        <taxon>Endopterygota</taxon>
        <taxon>Diptera</taxon>
        <taxon>Brachycera</taxon>
        <taxon>Muscomorpha</taxon>
        <taxon>Ephydroidea</taxon>
        <taxon>Drosophilidae</taxon>
        <taxon>Drosophila</taxon>
        <taxon>Sophophora</taxon>
    </lineage>
</organism>
<feature type="region of interest" description="Disordered" evidence="1">
    <location>
        <begin position="76"/>
        <end position="99"/>
    </location>
</feature>